<organism evidence="1 2">
    <name type="scientific">Rhizobium setariae</name>
    <dbReference type="NCBI Taxonomy" id="2801340"/>
    <lineage>
        <taxon>Bacteria</taxon>
        <taxon>Pseudomonadati</taxon>
        <taxon>Pseudomonadota</taxon>
        <taxon>Alphaproteobacteria</taxon>
        <taxon>Hyphomicrobiales</taxon>
        <taxon>Rhizobiaceae</taxon>
        <taxon>Rhizobium/Agrobacterium group</taxon>
        <taxon>Rhizobium</taxon>
    </lineage>
</organism>
<dbReference type="EMBL" id="JAEQNC010000002">
    <property type="protein sequence ID" value="MBL0371268.1"/>
    <property type="molecule type" value="Genomic_DNA"/>
</dbReference>
<dbReference type="Proteomes" id="UP000633219">
    <property type="component" value="Unassembled WGS sequence"/>
</dbReference>
<evidence type="ECO:0000313" key="2">
    <source>
        <dbReference type="Proteomes" id="UP000633219"/>
    </source>
</evidence>
<accession>A0A936YKI9</accession>
<dbReference type="InterPro" id="IPR021955">
    <property type="entry name" value="DUF3572"/>
</dbReference>
<reference evidence="1" key="1">
    <citation type="submission" date="2021-01" db="EMBL/GenBank/DDBJ databases">
        <title>Rhizobium sp. strain KVB221 16S ribosomal RNA gene Genome sequencing and assembly.</title>
        <authorList>
            <person name="Kang M."/>
        </authorList>
    </citation>
    <scope>NUCLEOTIDE SEQUENCE</scope>
    <source>
        <strain evidence="1">KVB221</strain>
    </source>
</reference>
<comment type="caution">
    <text evidence="1">The sequence shown here is derived from an EMBL/GenBank/DDBJ whole genome shotgun (WGS) entry which is preliminary data.</text>
</comment>
<protein>
    <submittedName>
        <fullName evidence="1">DUF3572 domain-containing protein</fullName>
    </submittedName>
</protein>
<gene>
    <name evidence="1" type="ORF">JJB09_04430</name>
</gene>
<proteinExistence type="predicted"/>
<name>A0A936YKI9_9HYPH</name>
<dbReference type="Pfam" id="PF12096">
    <property type="entry name" value="DUF3572"/>
    <property type="match status" value="1"/>
</dbReference>
<dbReference type="AlphaFoldDB" id="A0A936YKI9"/>
<evidence type="ECO:0000313" key="1">
    <source>
        <dbReference type="EMBL" id="MBL0371268.1"/>
    </source>
</evidence>
<sequence length="91" mass="9736">MQGEADALAIVILTWLGSQPDLMGRFLALTGIDVSALRQAAQEPGFGGGLTGFLMNHEPTLMSFCADNDVTVEFVQSCHRLLTGPTEGVWL</sequence>
<keyword evidence="2" id="KW-1185">Reference proteome</keyword>